<dbReference type="InterPro" id="IPR023753">
    <property type="entry name" value="FAD/NAD-binding_dom"/>
</dbReference>
<comment type="caution">
    <text evidence="5">The sequence shown here is derived from an EMBL/GenBank/DDBJ whole genome shotgun (WGS) entry which is preliminary data.</text>
</comment>
<dbReference type="GO" id="GO:0016491">
    <property type="term" value="F:oxidoreductase activity"/>
    <property type="evidence" value="ECO:0007669"/>
    <property type="project" value="InterPro"/>
</dbReference>
<dbReference type="PRINTS" id="PR00411">
    <property type="entry name" value="PNDRDTASEI"/>
</dbReference>
<dbReference type="STRING" id="1797737.A2196_04405"/>
<keyword evidence="3" id="KW-0274">FAD</keyword>
<dbReference type="Pfam" id="PF07992">
    <property type="entry name" value="Pyr_redox_2"/>
    <property type="match status" value="1"/>
</dbReference>
<reference evidence="5 6" key="1">
    <citation type="journal article" date="2016" name="Nat. Commun.">
        <title>Thousands of microbial genomes shed light on interconnected biogeochemical processes in an aquifer system.</title>
        <authorList>
            <person name="Anantharaman K."/>
            <person name="Brown C.T."/>
            <person name="Hug L.A."/>
            <person name="Sharon I."/>
            <person name="Castelle C.J."/>
            <person name="Probst A.J."/>
            <person name="Thomas B.C."/>
            <person name="Singh A."/>
            <person name="Wilkins M.J."/>
            <person name="Karaoz U."/>
            <person name="Brodie E.L."/>
            <person name="Williams K.H."/>
            <person name="Hubbard S.S."/>
            <person name="Banfield J.F."/>
        </authorList>
    </citation>
    <scope>NUCLEOTIDE SEQUENCE [LARGE SCALE GENOMIC DNA]</scope>
</reference>
<organism evidence="5 6">
    <name type="scientific">Candidatus Curtissbacteria bacterium RIFOXYA1_FULL_41_14</name>
    <dbReference type="NCBI Taxonomy" id="1797737"/>
    <lineage>
        <taxon>Bacteria</taxon>
        <taxon>Candidatus Curtissiibacteriota</taxon>
    </lineage>
</organism>
<dbReference type="PRINTS" id="PR00368">
    <property type="entry name" value="FADPNR"/>
</dbReference>
<dbReference type="InterPro" id="IPR036188">
    <property type="entry name" value="FAD/NAD-bd_sf"/>
</dbReference>
<dbReference type="PANTHER" id="PTHR43429">
    <property type="entry name" value="PYRIDINE NUCLEOTIDE-DISULFIDE OXIDOREDUCTASE DOMAIN-CONTAINING"/>
    <property type="match status" value="1"/>
</dbReference>
<evidence type="ECO:0000256" key="3">
    <source>
        <dbReference type="ARBA" id="ARBA00022827"/>
    </source>
</evidence>
<evidence type="ECO:0000256" key="1">
    <source>
        <dbReference type="ARBA" id="ARBA00001974"/>
    </source>
</evidence>
<gene>
    <name evidence="5" type="ORF">A2196_04405</name>
</gene>
<evidence type="ECO:0000313" key="6">
    <source>
        <dbReference type="Proteomes" id="UP000176751"/>
    </source>
</evidence>
<dbReference type="Proteomes" id="UP000176751">
    <property type="component" value="Unassembled WGS sequence"/>
</dbReference>
<dbReference type="Gene3D" id="3.30.390.30">
    <property type="match status" value="1"/>
</dbReference>
<comment type="cofactor">
    <cofactor evidence="1">
        <name>FAD</name>
        <dbReference type="ChEBI" id="CHEBI:57692"/>
    </cofactor>
</comment>
<dbReference type="AlphaFoldDB" id="A0A1F5HB37"/>
<dbReference type="PANTHER" id="PTHR43429:SF3">
    <property type="entry name" value="NITRITE REDUCTASE [NAD(P)H]"/>
    <property type="match status" value="1"/>
</dbReference>
<evidence type="ECO:0000259" key="4">
    <source>
        <dbReference type="Pfam" id="PF07992"/>
    </source>
</evidence>
<sequence length="434" mass="46926">MKSVDFLIVGGGVTGTTAAQTIRGLRPDSSVVILSDEPYELYSRILLTSYIRGEATQEQVFLKRNEWYQENRIDLVKGVSAQKLDANAHTVECANGDVYQYKKLLLALGARPIKLNVPGSELGNISYMWTIEDAEEVINALKGTNESRRPGGPLTRRGVVIGGGFIGLEFAHAFKVKGIETTILDGSEYYWGNRLDKQSSQVIQNILEKNGISVIAGEMVEKFVGSRENPQNVGKVITKSGKEFGCDLVGVGVGIKSDLGWLEGSGIKIDQGIVTNEYLETNLGDVYAAGDCANYYDVIVEGQHLVGTWANAATQAVAVGKTMTGVKTVFEAVCAYTARFFESTCSFVGMTEADFADEVVTRGTVAEGKISRIFLKNYPSTSSGSMTRIVGAIIANNFGEVAPITDAIKNKVDVSQNRDKLADANFDLHSLPIS</sequence>
<proteinExistence type="predicted"/>
<dbReference type="EMBL" id="MFCA01000028">
    <property type="protein sequence ID" value="OGE01363.1"/>
    <property type="molecule type" value="Genomic_DNA"/>
</dbReference>
<feature type="domain" description="FAD/NAD(P)-binding" evidence="4">
    <location>
        <begin position="5"/>
        <end position="316"/>
    </location>
</feature>
<evidence type="ECO:0000256" key="2">
    <source>
        <dbReference type="ARBA" id="ARBA00022630"/>
    </source>
</evidence>
<dbReference type="InterPro" id="IPR016156">
    <property type="entry name" value="FAD/NAD-linked_Rdtase_dimer_sf"/>
</dbReference>
<dbReference type="InterPro" id="IPR050260">
    <property type="entry name" value="FAD-bd_OxRdtase"/>
</dbReference>
<dbReference type="Gene3D" id="3.50.50.60">
    <property type="entry name" value="FAD/NAD(P)-binding domain"/>
    <property type="match status" value="2"/>
</dbReference>
<name>A0A1F5HB37_9BACT</name>
<dbReference type="SUPFAM" id="SSF51905">
    <property type="entry name" value="FAD/NAD(P)-binding domain"/>
    <property type="match status" value="1"/>
</dbReference>
<accession>A0A1F5HB37</accession>
<protein>
    <recommendedName>
        <fullName evidence="4">FAD/NAD(P)-binding domain-containing protein</fullName>
    </recommendedName>
</protein>
<evidence type="ECO:0000313" key="5">
    <source>
        <dbReference type="EMBL" id="OGE01363.1"/>
    </source>
</evidence>
<keyword evidence="2" id="KW-0285">Flavoprotein</keyword>